<reference evidence="1 2" key="2">
    <citation type="journal article" date="2022" name="Mol. Biol. Evol.">
        <title>Comparative Genomics Reveals Insights into the Divergent Evolution of Astigmatic Mites and Household Pest Adaptations.</title>
        <authorList>
            <person name="Xiong Q."/>
            <person name="Wan A.T."/>
            <person name="Liu X."/>
            <person name="Fung C.S."/>
            <person name="Xiao X."/>
            <person name="Malainual N."/>
            <person name="Hou J."/>
            <person name="Wang L."/>
            <person name="Wang M."/>
            <person name="Yang K.Y."/>
            <person name="Cui Y."/>
            <person name="Leung E.L."/>
            <person name="Nong W."/>
            <person name="Shin S.K."/>
            <person name="Au S.W."/>
            <person name="Jeong K.Y."/>
            <person name="Chew F.T."/>
            <person name="Hui J.H."/>
            <person name="Leung T.F."/>
            <person name="Tungtrongchitr A."/>
            <person name="Zhong N."/>
            <person name="Liu Z."/>
            <person name="Tsui S.K."/>
        </authorList>
    </citation>
    <scope>NUCLEOTIDE SEQUENCE [LARGE SCALE GENOMIC DNA]</scope>
    <source>
        <strain evidence="1">Derp</strain>
    </source>
</reference>
<keyword evidence="2" id="KW-1185">Reference proteome</keyword>
<gene>
    <name evidence="1" type="ORF">DERP_009688</name>
</gene>
<accession>A0ABQ8JAK7</accession>
<organism evidence="1 2">
    <name type="scientific">Dermatophagoides pteronyssinus</name>
    <name type="common">European house dust mite</name>
    <dbReference type="NCBI Taxonomy" id="6956"/>
    <lineage>
        <taxon>Eukaryota</taxon>
        <taxon>Metazoa</taxon>
        <taxon>Ecdysozoa</taxon>
        <taxon>Arthropoda</taxon>
        <taxon>Chelicerata</taxon>
        <taxon>Arachnida</taxon>
        <taxon>Acari</taxon>
        <taxon>Acariformes</taxon>
        <taxon>Sarcoptiformes</taxon>
        <taxon>Astigmata</taxon>
        <taxon>Psoroptidia</taxon>
        <taxon>Analgoidea</taxon>
        <taxon>Pyroglyphidae</taxon>
        <taxon>Dermatophagoidinae</taxon>
        <taxon>Dermatophagoides</taxon>
    </lineage>
</organism>
<sequence length="75" mass="9054">MNTTFFWQFTYFFLINETKTDINDILANNKKNNKNYNDKFFISIQISIYQITHPIFMIYDSEAYITGTLMITINY</sequence>
<evidence type="ECO:0000313" key="2">
    <source>
        <dbReference type="Proteomes" id="UP000887458"/>
    </source>
</evidence>
<evidence type="ECO:0000313" key="1">
    <source>
        <dbReference type="EMBL" id="KAH9419630.1"/>
    </source>
</evidence>
<comment type="caution">
    <text evidence="1">The sequence shown here is derived from an EMBL/GenBank/DDBJ whole genome shotgun (WGS) entry which is preliminary data.</text>
</comment>
<dbReference type="Proteomes" id="UP000887458">
    <property type="component" value="Unassembled WGS sequence"/>
</dbReference>
<proteinExistence type="predicted"/>
<reference evidence="1 2" key="1">
    <citation type="journal article" date="2018" name="J. Allergy Clin. Immunol.">
        <title>High-quality assembly of Dermatophagoides pteronyssinus genome and transcriptome reveals a wide range of novel allergens.</title>
        <authorList>
            <person name="Liu X.Y."/>
            <person name="Yang K.Y."/>
            <person name="Wang M.Q."/>
            <person name="Kwok J.S."/>
            <person name="Zeng X."/>
            <person name="Yang Z."/>
            <person name="Xiao X.J."/>
            <person name="Lau C.P."/>
            <person name="Li Y."/>
            <person name="Huang Z.M."/>
            <person name="Ba J.G."/>
            <person name="Yim A.K."/>
            <person name="Ouyang C.Y."/>
            <person name="Ngai S.M."/>
            <person name="Chan T.F."/>
            <person name="Leung E.L."/>
            <person name="Liu L."/>
            <person name="Liu Z.G."/>
            <person name="Tsui S.K."/>
        </authorList>
    </citation>
    <scope>NUCLEOTIDE SEQUENCE [LARGE SCALE GENOMIC DNA]</scope>
    <source>
        <strain evidence="1">Derp</strain>
    </source>
</reference>
<name>A0ABQ8JAK7_DERPT</name>
<protein>
    <submittedName>
        <fullName evidence="1">Uncharacterized protein</fullName>
    </submittedName>
</protein>
<dbReference type="EMBL" id="NJHN03000058">
    <property type="protein sequence ID" value="KAH9419630.1"/>
    <property type="molecule type" value="Genomic_DNA"/>
</dbReference>